<gene>
    <name evidence="1" type="ORF">D910_11856</name>
</gene>
<dbReference type="EMBL" id="KB632394">
    <property type="protein sequence ID" value="ERL94579.1"/>
    <property type="molecule type" value="Genomic_DNA"/>
</dbReference>
<proteinExistence type="predicted"/>
<dbReference type="AlphaFoldDB" id="U4UKH3"/>
<evidence type="ECO:0000313" key="2">
    <source>
        <dbReference type="Proteomes" id="UP000030742"/>
    </source>
</evidence>
<sequence length="60" mass="6966">MKELVYAREVHTREELIQRITDAAITLRQTFSGQGNSDRNKKAAHACVRRKGLHFEQDLK</sequence>
<organism evidence="1 2">
    <name type="scientific">Dendroctonus ponderosae</name>
    <name type="common">Mountain pine beetle</name>
    <dbReference type="NCBI Taxonomy" id="77166"/>
    <lineage>
        <taxon>Eukaryota</taxon>
        <taxon>Metazoa</taxon>
        <taxon>Ecdysozoa</taxon>
        <taxon>Arthropoda</taxon>
        <taxon>Hexapoda</taxon>
        <taxon>Insecta</taxon>
        <taxon>Pterygota</taxon>
        <taxon>Neoptera</taxon>
        <taxon>Endopterygota</taxon>
        <taxon>Coleoptera</taxon>
        <taxon>Polyphaga</taxon>
        <taxon>Cucujiformia</taxon>
        <taxon>Curculionidae</taxon>
        <taxon>Scolytinae</taxon>
        <taxon>Dendroctonus</taxon>
    </lineage>
</organism>
<dbReference type="Proteomes" id="UP000030742">
    <property type="component" value="Unassembled WGS sequence"/>
</dbReference>
<reference evidence="1 2" key="1">
    <citation type="journal article" date="2013" name="Genome Biol.">
        <title>Draft genome of the mountain pine beetle, Dendroctonus ponderosae Hopkins, a major forest pest.</title>
        <authorList>
            <person name="Keeling C.I."/>
            <person name="Yuen M.M."/>
            <person name="Liao N.Y."/>
            <person name="Docking T.R."/>
            <person name="Chan S.K."/>
            <person name="Taylor G.A."/>
            <person name="Palmquist D.L."/>
            <person name="Jackman S.D."/>
            <person name="Nguyen A."/>
            <person name="Li M."/>
            <person name="Henderson H."/>
            <person name="Janes J.K."/>
            <person name="Zhao Y."/>
            <person name="Pandoh P."/>
            <person name="Moore R."/>
            <person name="Sperling F.A."/>
            <person name="Huber D.P."/>
            <person name="Birol I."/>
            <person name="Jones S.J."/>
            <person name="Bohlmann J."/>
        </authorList>
    </citation>
    <scope>NUCLEOTIDE SEQUENCE</scope>
</reference>
<accession>U4UKH3</accession>
<evidence type="ECO:0000313" key="1">
    <source>
        <dbReference type="EMBL" id="ERL94579.1"/>
    </source>
</evidence>
<name>U4UKH3_DENPD</name>
<protein>
    <submittedName>
        <fullName evidence="1">Uncharacterized protein</fullName>
    </submittedName>
</protein>